<gene>
    <name evidence="3" type="ORF">BT93_L5644</name>
</gene>
<protein>
    <submittedName>
        <fullName evidence="3">Uncharacterized protein</fullName>
    </submittedName>
</protein>
<dbReference type="AlphaFoldDB" id="A0A8T0CF25"/>
<dbReference type="InterPro" id="IPR020904">
    <property type="entry name" value="Sc_DH/Rdtase_CS"/>
</dbReference>
<organism evidence="3 4">
    <name type="scientific">Corymbia citriodora subsp. variegata</name>
    <dbReference type="NCBI Taxonomy" id="360336"/>
    <lineage>
        <taxon>Eukaryota</taxon>
        <taxon>Viridiplantae</taxon>
        <taxon>Streptophyta</taxon>
        <taxon>Embryophyta</taxon>
        <taxon>Tracheophyta</taxon>
        <taxon>Spermatophyta</taxon>
        <taxon>Magnoliopsida</taxon>
        <taxon>eudicotyledons</taxon>
        <taxon>Gunneridae</taxon>
        <taxon>Pentapetalae</taxon>
        <taxon>rosids</taxon>
        <taxon>malvids</taxon>
        <taxon>Myrtales</taxon>
        <taxon>Myrtaceae</taxon>
        <taxon>Myrtoideae</taxon>
        <taxon>Eucalypteae</taxon>
        <taxon>Corymbia</taxon>
    </lineage>
</organism>
<keyword evidence="4" id="KW-1185">Reference proteome</keyword>
<proteinExistence type="inferred from homology"/>
<dbReference type="OrthoDB" id="48317at2759"/>
<evidence type="ECO:0000313" key="4">
    <source>
        <dbReference type="Proteomes" id="UP000806378"/>
    </source>
</evidence>
<dbReference type="EMBL" id="MU096618">
    <property type="protein sequence ID" value="KAF7846000.1"/>
    <property type="molecule type" value="Genomic_DNA"/>
</dbReference>
<accession>A0A8T0CF25</accession>
<dbReference type="GO" id="GO:0016491">
    <property type="term" value="F:oxidoreductase activity"/>
    <property type="evidence" value="ECO:0007669"/>
    <property type="project" value="UniProtKB-KW"/>
</dbReference>
<comment type="similarity">
    <text evidence="1">Belongs to the short-chain dehydrogenases/reductases (SDR) family.</text>
</comment>
<evidence type="ECO:0000313" key="3">
    <source>
        <dbReference type="EMBL" id="KAF7846000.1"/>
    </source>
</evidence>
<dbReference type="Pfam" id="PF00106">
    <property type="entry name" value="adh_short"/>
    <property type="match status" value="1"/>
</dbReference>
<dbReference type="PROSITE" id="PS00061">
    <property type="entry name" value="ADH_SHORT"/>
    <property type="match status" value="1"/>
</dbReference>
<dbReference type="PRINTS" id="PR00081">
    <property type="entry name" value="GDHRDH"/>
</dbReference>
<dbReference type="InterPro" id="IPR036291">
    <property type="entry name" value="NAD(P)-bd_dom_sf"/>
</dbReference>
<dbReference type="InterPro" id="IPR002347">
    <property type="entry name" value="SDR_fam"/>
</dbReference>
<dbReference type="PANTHER" id="PTHR43180">
    <property type="entry name" value="3-OXOACYL-(ACYL-CARRIER-PROTEIN) REDUCTASE (AFU_ORTHOLOGUE AFUA_6G11210)"/>
    <property type="match status" value="1"/>
</dbReference>
<evidence type="ECO:0000256" key="1">
    <source>
        <dbReference type="ARBA" id="ARBA00006484"/>
    </source>
</evidence>
<dbReference type="SUPFAM" id="SSF51735">
    <property type="entry name" value="NAD(P)-binding Rossmann-fold domains"/>
    <property type="match status" value="1"/>
</dbReference>
<dbReference type="PANTHER" id="PTHR43180:SF33">
    <property type="entry name" value="15-HYDROXYPROSTAGLANDIN DEHYDROGENASE [NAD(+)]-LIKE"/>
    <property type="match status" value="1"/>
</dbReference>
<evidence type="ECO:0000256" key="2">
    <source>
        <dbReference type="ARBA" id="ARBA00023002"/>
    </source>
</evidence>
<dbReference type="CDD" id="cd05233">
    <property type="entry name" value="SDR_c"/>
    <property type="match status" value="1"/>
</dbReference>
<sequence length="295" mass="31547">MSKYGPVDLKKAVDYASLKDRNVVVTGGSSGFGKAFVHMFVDNGANVVLADVQDGPGQELEKELASKGAKVKFVHVDVTSFESQVNLVRQSLEFFPRNEIDIFVPCAGILNYPTQINPQDPAALADLKTPPEDLTGRVISVNLAGVWIGTMLVARYGMGLHKAAESSGKTSAPTKTIVLIASLAGYCGAEGSVEYTTSKFGVRGLLRGLRKHLAAVGVRINAVSPFYVDTPMTSFAVPVLKENGIPISTVEHVVEATARLATDEEAYGKTQSSSDARMFANTLRSFDIRHAGRAI</sequence>
<reference evidence="3" key="1">
    <citation type="submission" date="2020-05" db="EMBL/GenBank/DDBJ databases">
        <title>WGS assembly of Corymbia citriodora subspecies variegata.</title>
        <authorList>
            <person name="Barry K."/>
            <person name="Hundley H."/>
            <person name="Shu S."/>
            <person name="Jenkins J."/>
            <person name="Grimwood J."/>
            <person name="Baten A."/>
        </authorList>
    </citation>
    <scope>NUCLEOTIDE SEQUENCE</scope>
    <source>
        <strain evidence="3">CV2-018</strain>
    </source>
</reference>
<dbReference type="Gramene" id="rna-gnl|WGS:JABURB|Cocit.L5644.1">
    <property type="protein sequence ID" value="cds-KAF7846000.1"/>
    <property type="gene ID" value="gene-BT93_L5644"/>
</dbReference>
<dbReference type="Proteomes" id="UP000806378">
    <property type="component" value="Unassembled WGS sequence"/>
</dbReference>
<dbReference type="Gene3D" id="3.40.50.720">
    <property type="entry name" value="NAD(P)-binding Rossmann-like Domain"/>
    <property type="match status" value="1"/>
</dbReference>
<keyword evidence="2" id="KW-0560">Oxidoreductase</keyword>
<comment type="caution">
    <text evidence="3">The sequence shown here is derived from an EMBL/GenBank/DDBJ whole genome shotgun (WGS) entry which is preliminary data.</text>
</comment>
<name>A0A8T0CF25_CORYI</name>